<dbReference type="SMART" id="SM00530">
    <property type="entry name" value="HTH_XRE"/>
    <property type="match status" value="1"/>
</dbReference>
<dbReference type="PANTHER" id="PTHR35010:SF3">
    <property type="entry name" value="BLL4873 PROTEIN"/>
    <property type="match status" value="1"/>
</dbReference>
<evidence type="ECO:0000313" key="4">
    <source>
        <dbReference type="Proteomes" id="UP001183610"/>
    </source>
</evidence>
<gene>
    <name evidence="3" type="ORF">RM698_22010</name>
</gene>
<dbReference type="Gene3D" id="1.10.260.40">
    <property type="entry name" value="lambda repressor-like DNA-binding domains"/>
    <property type="match status" value="1"/>
</dbReference>
<protein>
    <submittedName>
        <fullName evidence="3">Helix-turn-helix transcriptional regulator</fullName>
    </submittedName>
</protein>
<organism evidence="3 4">
    <name type="scientific">Streptomyces evansiae</name>
    <dbReference type="NCBI Taxonomy" id="3075535"/>
    <lineage>
        <taxon>Bacteria</taxon>
        <taxon>Bacillati</taxon>
        <taxon>Actinomycetota</taxon>
        <taxon>Actinomycetes</taxon>
        <taxon>Kitasatosporales</taxon>
        <taxon>Streptomycetaceae</taxon>
        <taxon>Streptomyces</taxon>
    </lineage>
</organism>
<dbReference type="InterPro" id="IPR041413">
    <property type="entry name" value="MLTR_LBD"/>
</dbReference>
<dbReference type="Gene3D" id="3.30.450.180">
    <property type="match status" value="1"/>
</dbReference>
<evidence type="ECO:0000313" key="3">
    <source>
        <dbReference type="EMBL" id="MDT0411706.1"/>
    </source>
</evidence>
<dbReference type="SUPFAM" id="SSF47413">
    <property type="entry name" value="lambda repressor-like DNA-binding domains"/>
    <property type="match status" value="1"/>
</dbReference>
<comment type="caution">
    <text evidence="3">The sequence shown here is derived from an EMBL/GenBank/DDBJ whole genome shotgun (WGS) entry which is preliminary data.</text>
</comment>
<dbReference type="RefSeq" id="WP_010278383.1">
    <property type="nucleotide sequence ID" value="NZ_JAVRET010000057.1"/>
</dbReference>
<dbReference type="Pfam" id="PF13560">
    <property type="entry name" value="HTH_31"/>
    <property type="match status" value="1"/>
</dbReference>
<evidence type="ECO:0000256" key="1">
    <source>
        <dbReference type="SAM" id="MobiDB-lite"/>
    </source>
</evidence>
<dbReference type="Proteomes" id="UP001183610">
    <property type="component" value="Unassembled WGS sequence"/>
</dbReference>
<dbReference type="InterPro" id="IPR010982">
    <property type="entry name" value="Lambda_DNA-bd_dom_sf"/>
</dbReference>
<reference evidence="4" key="1">
    <citation type="submission" date="2023-07" db="EMBL/GenBank/DDBJ databases">
        <title>30 novel species of actinomycetes from the DSMZ collection.</title>
        <authorList>
            <person name="Nouioui I."/>
        </authorList>
    </citation>
    <scope>NUCLEOTIDE SEQUENCE [LARGE SCALE GENOMIC DNA]</scope>
    <source>
        <strain evidence="4">DSM 41979</strain>
    </source>
</reference>
<dbReference type="CDD" id="cd00093">
    <property type="entry name" value="HTH_XRE"/>
    <property type="match status" value="1"/>
</dbReference>
<feature type="domain" description="HTH cro/C1-type" evidence="2">
    <location>
        <begin position="22"/>
        <end position="101"/>
    </location>
</feature>
<feature type="compositionally biased region" description="Gly residues" evidence="1">
    <location>
        <begin position="293"/>
        <end position="322"/>
    </location>
</feature>
<dbReference type="Pfam" id="PF17765">
    <property type="entry name" value="MLTR_LBD"/>
    <property type="match status" value="1"/>
</dbReference>
<keyword evidence="4" id="KW-1185">Reference proteome</keyword>
<dbReference type="InterPro" id="IPR001387">
    <property type="entry name" value="Cro/C1-type_HTH"/>
</dbReference>
<proteinExistence type="predicted"/>
<dbReference type="EMBL" id="JAVRET010000057">
    <property type="protein sequence ID" value="MDT0411706.1"/>
    <property type="molecule type" value="Genomic_DNA"/>
</dbReference>
<name>A0ABU2R603_9ACTN</name>
<dbReference type="PANTHER" id="PTHR35010">
    <property type="entry name" value="BLL4672 PROTEIN-RELATED"/>
    <property type="match status" value="1"/>
</dbReference>
<evidence type="ECO:0000259" key="2">
    <source>
        <dbReference type="SMART" id="SM00530"/>
    </source>
</evidence>
<sequence length="331" mass="35496">MTDTFTPPGTAAQAQDGTKDARLRELRAFLTARRARVRPEDVGLPAGGRRRTPGLRREEVAVLAGVGPSWYQWLEQGRDISVSPQVLDAVAGVLRLSSAERRHLYRLAGLNPPALEVAPADLHMSEGLERLIDHWLPYPAHIMDTYWNLVMANEAATEVLGMHPGLPYNCLIAFFTDPAYRSRAVTWARVAPVVVAQFRALCAERPGDPGFAYVIEEARRASAEFDELWSRGDVCPSGQMRKELHHPRGGRLHMEATTLQIPARPDLVIVLHMPVPGTGTEAALERVLAGRGTEAGPGGAGRGRVGGPLPGARDGAGAGAGAPVGSVCSAP</sequence>
<feature type="region of interest" description="Disordered" evidence="1">
    <location>
        <begin position="291"/>
        <end position="331"/>
    </location>
</feature>
<accession>A0ABU2R603</accession>